<dbReference type="PRINTS" id="PR01185">
    <property type="entry name" value="INTEGRINA"/>
</dbReference>
<dbReference type="GO" id="GO:0033627">
    <property type="term" value="P:cell adhesion mediated by integrin"/>
    <property type="evidence" value="ECO:0007669"/>
    <property type="project" value="TreeGrafter"/>
</dbReference>
<keyword evidence="5 11" id="KW-0130">Cell adhesion</keyword>
<dbReference type="GO" id="GO:0007160">
    <property type="term" value="P:cell-matrix adhesion"/>
    <property type="evidence" value="ECO:0007669"/>
    <property type="project" value="TreeGrafter"/>
</dbReference>
<dbReference type="Pfam" id="PF01839">
    <property type="entry name" value="FG-GAP"/>
    <property type="match status" value="1"/>
</dbReference>
<keyword evidence="6 11" id="KW-0401">Integrin</keyword>
<dbReference type="PANTHER" id="PTHR23220">
    <property type="entry name" value="INTEGRIN ALPHA"/>
    <property type="match status" value="1"/>
</dbReference>
<comment type="similarity">
    <text evidence="2 11">Belongs to the integrin alpha chain family.</text>
</comment>
<gene>
    <name evidence="12" type="ORF">LSINAPIS_LOCUS2103</name>
</gene>
<keyword evidence="4" id="KW-0677">Repeat</keyword>
<feature type="repeat" description="FG-GAP" evidence="10">
    <location>
        <begin position="15"/>
        <end position="73"/>
    </location>
</feature>
<keyword evidence="11" id="KW-0812">Transmembrane</keyword>
<accession>A0A5E4PTU8</accession>
<evidence type="ECO:0000256" key="5">
    <source>
        <dbReference type="ARBA" id="ARBA00022889"/>
    </source>
</evidence>
<evidence type="ECO:0000256" key="2">
    <source>
        <dbReference type="ARBA" id="ARBA00008054"/>
    </source>
</evidence>
<name>A0A5E4PTU8_9NEOP</name>
<dbReference type="GO" id="GO:0007157">
    <property type="term" value="P:heterophilic cell-cell adhesion via plasma membrane cell adhesion molecules"/>
    <property type="evidence" value="ECO:0007669"/>
    <property type="project" value="UniProtKB-ARBA"/>
</dbReference>
<dbReference type="Gene3D" id="2.130.10.130">
    <property type="entry name" value="Integrin alpha, N-terminal"/>
    <property type="match status" value="1"/>
</dbReference>
<evidence type="ECO:0000256" key="8">
    <source>
        <dbReference type="ARBA" id="ARBA00023170"/>
    </source>
</evidence>
<keyword evidence="9" id="KW-0325">Glycoprotein</keyword>
<evidence type="ECO:0000256" key="4">
    <source>
        <dbReference type="ARBA" id="ARBA00022737"/>
    </source>
</evidence>
<proteinExistence type="inferred from homology"/>
<dbReference type="GO" id="GO:0008305">
    <property type="term" value="C:integrin complex"/>
    <property type="evidence" value="ECO:0007669"/>
    <property type="project" value="InterPro"/>
</dbReference>
<evidence type="ECO:0000256" key="3">
    <source>
        <dbReference type="ARBA" id="ARBA00022729"/>
    </source>
</evidence>
<dbReference type="InterPro" id="IPR000413">
    <property type="entry name" value="Integrin_alpha"/>
</dbReference>
<protein>
    <submittedName>
        <fullName evidence="12">Uncharacterized protein</fullName>
    </submittedName>
</protein>
<comment type="subcellular location">
    <subcellularLocation>
        <location evidence="1 11">Membrane</location>
        <topology evidence="1 11">Single-pass type I membrane protein</topology>
    </subcellularLocation>
</comment>
<evidence type="ECO:0000256" key="11">
    <source>
        <dbReference type="RuleBase" id="RU003762"/>
    </source>
</evidence>
<dbReference type="PROSITE" id="PS51470">
    <property type="entry name" value="FG_GAP"/>
    <property type="match status" value="1"/>
</dbReference>
<dbReference type="InterPro" id="IPR028994">
    <property type="entry name" value="Integrin_alpha_N"/>
</dbReference>
<evidence type="ECO:0000256" key="9">
    <source>
        <dbReference type="ARBA" id="ARBA00023180"/>
    </source>
</evidence>
<evidence type="ECO:0000256" key="6">
    <source>
        <dbReference type="ARBA" id="ARBA00023037"/>
    </source>
</evidence>
<evidence type="ECO:0000256" key="10">
    <source>
        <dbReference type="PROSITE-ProRule" id="PRU00803"/>
    </source>
</evidence>
<keyword evidence="7 11" id="KW-0472">Membrane</keyword>
<keyword evidence="8 11" id="KW-0675">Receptor</keyword>
<dbReference type="GO" id="GO:0005178">
    <property type="term" value="F:integrin binding"/>
    <property type="evidence" value="ECO:0007669"/>
    <property type="project" value="TreeGrafter"/>
</dbReference>
<dbReference type="PANTHER" id="PTHR23220:SF122">
    <property type="entry name" value="INTEGRIN ALPHA-PS1"/>
    <property type="match status" value="1"/>
</dbReference>
<dbReference type="Gene3D" id="1.20.5.930">
    <property type="entry name" value="Bicelle-embedded integrin alpha(iib) transmembrane segment"/>
    <property type="match status" value="1"/>
</dbReference>
<keyword evidence="11" id="KW-1133">Transmembrane helix</keyword>
<dbReference type="GO" id="GO:0009897">
    <property type="term" value="C:external side of plasma membrane"/>
    <property type="evidence" value="ECO:0007669"/>
    <property type="project" value="TreeGrafter"/>
</dbReference>
<dbReference type="AlphaFoldDB" id="A0A5E4PTU8"/>
<evidence type="ECO:0000256" key="7">
    <source>
        <dbReference type="ARBA" id="ARBA00023136"/>
    </source>
</evidence>
<dbReference type="SUPFAM" id="SSF69318">
    <property type="entry name" value="Integrin alpha N-terminal domain"/>
    <property type="match status" value="1"/>
</dbReference>
<dbReference type="EMBL" id="FZQP02000404">
    <property type="protein sequence ID" value="VVC88831.1"/>
    <property type="molecule type" value="Genomic_DNA"/>
</dbReference>
<dbReference type="SUPFAM" id="SSF69179">
    <property type="entry name" value="Integrin domains"/>
    <property type="match status" value="1"/>
</dbReference>
<dbReference type="Gene3D" id="2.60.40.1530">
    <property type="entry name" value="ntegrin, alpha v. Chain A, domain 4"/>
    <property type="match status" value="1"/>
</dbReference>
<evidence type="ECO:0000256" key="1">
    <source>
        <dbReference type="ARBA" id="ARBA00004479"/>
    </source>
</evidence>
<evidence type="ECO:0000313" key="12">
    <source>
        <dbReference type="EMBL" id="VVC88831.1"/>
    </source>
</evidence>
<dbReference type="Proteomes" id="UP000324832">
    <property type="component" value="Unassembled WGS sequence"/>
</dbReference>
<dbReference type="InterPro" id="IPR013519">
    <property type="entry name" value="Int_alpha_beta-p"/>
</dbReference>
<dbReference type="InterPro" id="IPR032695">
    <property type="entry name" value="Integrin_dom_sf"/>
</dbReference>
<keyword evidence="13" id="KW-1185">Reference proteome</keyword>
<organism evidence="12 13">
    <name type="scientific">Leptidea sinapis</name>
    <dbReference type="NCBI Taxonomy" id="189913"/>
    <lineage>
        <taxon>Eukaryota</taxon>
        <taxon>Metazoa</taxon>
        <taxon>Ecdysozoa</taxon>
        <taxon>Arthropoda</taxon>
        <taxon>Hexapoda</taxon>
        <taxon>Insecta</taxon>
        <taxon>Pterygota</taxon>
        <taxon>Neoptera</taxon>
        <taxon>Endopterygota</taxon>
        <taxon>Lepidoptera</taxon>
        <taxon>Glossata</taxon>
        <taxon>Ditrysia</taxon>
        <taxon>Papilionoidea</taxon>
        <taxon>Pieridae</taxon>
        <taxon>Dismorphiinae</taxon>
        <taxon>Leptidea</taxon>
    </lineage>
</organism>
<dbReference type="SMART" id="SM00191">
    <property type="entry name" value="Int_alpha"/>
    <property type="match status" value="2"/>
</dbReference>
<dbReference type="InterPro" id="IPR013517">
    <property type="entry name" value="FG-GAP"/>
</dbReference>
<feature type="transmembrane region" description="Helical" evidence="11">
    <location>
        <begin position="550"/>
        <end position="572"/>
    </location>
</feature>
<keyword evidence="3" id="KW-0732">Signal</keyword>
<dbReference type="GO" id="GO:0007229">
    <property type="term" value="P:integrin-mediated signaling pathway"/>
    <property type="evidence" value="ECO:0007669"/>
    <property type="project" value="UniProtKB-KW"/>
</dbReference>
<evidence type="ECO:0000313" key="13">
    <source>
        <dbReference type="Proteomes" id="UP000324832"/>
    </source>
</evidence>
<sequence length="635" mass="71354">MTKERFISTKAGFGKKNKIIKGFSDGGYFGYAIVNLGDMDGDNKDEVAISAPYEDGGDGTVYIFSGESLLNNGNYAQKLKPEKFRGFGLSMTALQDLDNNGCRALAIGAPHGNKVALYKCSSAITVKLSFNLPQIQGFLLENQIISFTICLSVTYPEKPEVINADIEITTELTHPNSELVNGIDGKYSYVENLDKKLPSYCNTLQAKLRRDQNSELFQIMRYKITAKLKNDPEEQTFKPARVVLSQSSKLALQGEEWQSSCNLGACVPLLKPHFISSIPAIYIIGTSNSIQFSIDIENEGQVAYTSCLIIKVEGAHILRHSSRCTRNSDDEDSIKCKPEGAILEKTVWGIGDVELDTSTLTSKSKSILLSYDVYDQCNKESGKKEYTKKIELVPEVNFAIDGHSNPDKFVQTTANELNTEGKKIQHVYTITNNGKTDWDSIKYTIEFNSSIINFNETYIVAQTETSTEVCSVDDRIRNANVTTLQCDISDLMKNQKAIIVIAMDLMKNMFRDEGRDINVYVNTKVSIDYEKKIMKSVSTEISIISTLTPLWIIIVSSLVGFILLLLIAFGLYKCGFLQRKKKENLIQLKKSVHRQSVMRMSMRQSRAARDSTYYDSLLEDEEEYEREQRDLPVEQ</sequence>
<reference evidence="12 13" key="1">
    <citation type="submission" date="2017-07" db="EMBL/GenBank/DDBJ databases">
        <authorList>
            <person name="Talla V."/>
            <person name="Backstrom N."/>
        </authorList>
    </citation>
    <scope>NUCLEOTIDE SEQUENCE [LARGE SCALE GENOMIC DNA]</scope>
</reference>